<accession>A0AAP5I3K2</accession>
<dbReference type="AlphaFoldDB" id="A0AAP5I3K2"/>
<name>A0AAP5I3K2_9CYAN</name>
<keyword evidence="2" id="KW-0732">Signal</keyword>
<dbReference type="EMBL" id="JAALHA020000002">
    <property type="protein sequence ID" value="MDR9894076.1"/>
    <property type="molecule type" value="Genomic_DNA"/>
</dbReference>
<feature type="chain" id="PRO_5042816848" evidence="2">
    <location>
        <begin position="25"/>
        <end position="142"/>
    </location>
</feature>
<evidence type="ECO:0000313" key="4">
    <source>
        <dbReference type="Proteomes" id="UP000667802"/>
    </source>
</evidence>
<feature type="signal peptide" evidence="2">
    <location>
        <begin position="1"/>
        <end position="24"/>
    </location>
</feature>
<gene>
    <name evidence="3" type="ORF">G7B40_005760</name>
</gene>
<evidence type="ECO:0000256" key="2">
    <source>
        <dbReference type="SAM" id="SignalP"/>
    </source>
</evidence>
<evidence type="ECO:0000256" key="1">
    <source>
        <dbReference type="SAM" id="MobiDB-lite"/>
    </source>
</evidence>
<evidence type="ECO:0000313" key="3">
    <source>
        <dbReference type="EMBL" id="MDR9894076.1"/>
    </source>
</evidence>
<feature type="region of interest" description="Disordered" evidence="1">
    <location>
        <begin position="69"/>
        <end position="92"/>
    </location>
</feature>
<comment type="caution">
    <text evidence="3">The sequence shown here is derived from an EMBL/GenBank/DDBJ whole genome shotgun (WGS) entry which is preliminary data.</text>
</comment>
<dbReference type="RefSeq" id="WP_208342477.1">
    <property type="nucleotide sequence ID" value="NZ_CAWQFN010000141.1"/>
</dbReference>
<dbReference type="Proteomes" id="UP000667802">
    <property type="component" value="Unassembled WGS sequence"/>
</dbReference>
<proteinExistence type="predicted"/>
<keyword evidence="4" id="KW-1185">Reference proteome</keyword>
<feature type="compositionally biased region" description="Polar residues" evidence="1">
    <location>
        <begin position="69"/>
        <end position="88"/>
    </location>
</feature>
<protein>
    <submittedName>
        <fullName evidence="3">Uncharacterized protein</fullName>
    </submittedName>
</protein>
<reference evidence="4" key="1">
    <citation type="journal article" date="2021" name="Science">
        <title>Hunting the eagle killer: A cyanobacterial neurotoxin causes vacuolar myelinopathy.</title>
        <authorList>
            <person name="Breinlinger S."/>
            <person name="Phillips T.J."/>
            <person name="Haram B.N."/>
            <person name="Mares J."/>
            <person name="Martinez Yerena J.A."/>
            <person name="Hrouzek P."/>
            <person name="Sobotka R."/>
            <person name="Henderson W.M."/>
            <person name="Schmieder P."/>
            <person name="Williams S.M."/>
            <person name="Lauderdale J.D."/>
            <person name="Wilde H.D."/>
            <person name="Gerrin W."/>
            <person name="Kust A."/>
            <person name="Washington J.W."/>
            <person name="Wagner C."/>
            <person name="Geier B."/>
            <person name="Liebeke M."/>
            <person name="Enke H."/>
            <person name="Niedermeyer T.H.J."/>
            <person name="Wilde S.B."/>
        </authorList>
    </citation>
    <scope>NUCLEOTIDE SEQUENCE [LARGE SCALE GENOMIC DNA]</scope>
    <source>
        <strain evidence="4">Thurmond2011</strain>
    </source>
</reference>
<organism evidence="3 4">
    <name type="scientific">Aetokthonos hydrillicola Thurmond2011</name>
    <dbReference type="NCBI Taxonomy" id="2712845"/>
    <lineage>
        <taxon>Bacteria</taxon>
        <taxon>Bacillati</taxon>
        <taxon>Cyanobacteriota</taxon>
        <taxon>Cyanophyceae</taxon>
        <taxon>Nostocales</taxon>
        <taxon>Hapalosiphonaceae</taxon>
        <taxon>Aetokthonos</taxon>
    </lineage>
</organism>
<sequence>MNTKIVTSLTVIATIICLGSSAQAQSSASGNSNNKGYTLSGRSLRGINNRTAGGDFGRFFSITNSASVSRNSSTNYRDISSNNATSNIPPYINQRPVKIDDQLELGRDIQQPLASPNSVIFPIPDQSFDPNSAIKVQVQQGQ</sequence>